<organism evidence="3 4">
    <name type="scientific">Gemmiger formicilis</name>
    <dbReference type="NCBI Taxonomy" id="745368"/>
    <lineage>
        <taxon>Bacteria</taxon>
        <taxon>Bacillati</taxon>
        <taxon>Bacillota</taxon>
        <taxon>Clostridia</taxon>
        <taxon>Eubacteriales</taxon>
        <taxon>Gemmiger</taxon>
    </lineage>
</organism>
<dbReference type="Pfam" id="PF00535">
    <property type="entry name" value="Glycos_transf_2"/>
    <property type="match status" value="2"/>
</dbReference>
<dbReference type="InterPro" id="IPR029044">
    <property type="entry name" value="Nucleotide-diphossugar_trans"/>
</dbReference>
<dbReference type="Proteomes" id="UP000190286">
    <property type="component" value="Unassembled WGS sequence"/>
</dbReference>
<dbReference type="AlphaFoldDB" id="A0A1T4W8A3"/>
<gene>
    <name evidence="3" type="ORF">SAMN02745178_00162</name>
</gene>
<dbReference type="OrthoDB" id="9179784at2"/>
<evidence type="ECO:0000256" key="1">
    <source>
        <dbReference type="SAM" id="Coils"/>
    </source>
</evidence>
<evidence type="ECO:0000259" key="2">
    <source>
        <dbReference type="Pfam" id="PF00535"/>
    </source>
</evidence>
<evidence type="ECO:0000313" key="3">
    <source>
        <dbReference type="EMBL" id="SKA73490.1"/>
    </source>
</evidence>
<dbReference type="GO" id="GO:0016757">
    <property type="term" value="F:glycosyltransferase activity"/>
    <property type="evidence" value="ECO:0007669"/>
    <property type="project" value="UniProtKB-KW"/>
</dbReference>
<proteinExistence type="predicted"/>
<protein>
    <submittedName>
        <fullName evidence="3">Glycosyltransferase, GT2 family</fullName>
    </submittedName>
</protein>
<feature type="domain" description="Glycosyltransferase 2-like" evidence="2">
    <location>
        <begin position="96"/>
        <end position="206"/>
    </location>
</feature>
<dbReference type="STRING" id="745368.SAMN02745178_00162"/>
<keyword evidence="3" id="KW-0808">Transferase</keyword>
<accession>A0A1T4W8A3</accession>
<evidence type="ECO:0000313" key="4">
    <source>
        <dbReference type="Proteomes" id="UP000190286"/>
    </source>
</evidence>
<dbReference type="PANTHER" id="PTHR43179:SF7">
    <property type="entry name" value="RHAMNOSYLTRANSFERASE WBBL"/>
    <property type="match status" value="1"/>
</dbReference>
<sequence>MSENTKPNNERPADLAVQDSVGGMARRLLNPAHLRDLAGRSVKTLREQGAEQLWRDVKFRVGLAMHHDDWRHRADIPLRRELKAQRAAHLQGPKISIIVPLYNTPAKLFDEMLQSVVRQTYTNWELVLVDASDADKRLERRLPKAVPGTIVYEPIENGGIALNTTRGFALAHGEYITLLDHDDVLYPNALFEVVQTIQNTGADFVYSDEIVLSADLKELGGYHFKPDFAPDYLRGVNFITHLAVFSRTLLDAAGAYESKEFDGAQDHDLILRLTEKAQRIEHIKKVLYIWRAAAGSTAAGMEAKPYAVAAGERAIDAQLKRLGLPGHAMAVPDAPGAFQVRYELTGHPKISVLIPSKDHIDDLDRCLTSLYKNAGYDNFEVIVIENNSTDPATFAYYETLPSRFADCRVVYYKGAFNFSAINNFGATFAEGEHLLLLNNDIEVLSSDFLRELLSYSQRPDVGAVGAKLYYPDDTIQHAGVLMGINGSAGHSHKSYPRTAVGDMYRLVTTQNYMAVTGACLMTKASLYRAFGGLDEEKFAVAYNDVDYCLKLWQKGLLNVYTPRAEAYHYESKSRGLDTLSENAKRYEREKANFYAKYQQYIDNYDPYYNPHFNNLFENFGLK</sequence>
<dbReference type="GeneID" id="93336662"/>
<reference evidence="3 4" key="1">
    <citation type="submission" date="2017-02" db="EMBL/GenBank/DDBJ databases">
        <authorList>
            <person name="Peterson S.W."/>
        </authorList>
    </citation>
    <scope>NUCLEOTIDE SEQUENCE [LARGE SCALE GENOMIC DNA]</scope>
    <source>
        <strain evidence="3 4">ATCC 27749</strain>
    </source>
</reference>
<name>A0A1T4W8A3_9FIRM</name>
<dbReference type="Gene3D" id="3.90.550.10">
    <property type="entry name" value="Spore Coat Polysaccharide Biosynthesis Protein SpsA, Chain A"/>
    <property type="match status" value="2"/>
</dbReference>
<dbReference type="RefSeq" id="WP_078783181.1">
    <property type="nucleotide sequence ID" value="NZ_FUYF01000001.1"/>
</dbReference>
<keyword evidence="1" id="KW-0175">Coiled coil</keyword>
<dbReference type="SUPFAM" id="SSF53448">
    <property type="entry name" value="Nucleotide-diphospho-sugar transferases"/>
    <property type="match status" value="2"/>
</dbReference>
<dbReference type="InterPro" id="IPR001173">
    <property type="entry name" value="Glyco_trans_2-like"/>
</dbReference>
<feature type="coiled-coil region" evidence="1">
    <location>
        <begin position="569"/>
        <end position="603"/>
    </location>
</feature>
<dbReference type="CDD" id="cd04186">
    <property type="entry name" value="GT_2_like_c"/>
    <property type="match status" value="1"/>
</dbReference>
<keyword evidence="4" id="KW-1185">Reference proteome</keyword>
<dbReference type="EMBL" id="FUYF01000001">
    <property type="protein sequence ID" value="SKA73490.1"/>
    <property type="molecule type" value="Genomic_DNA"/>
</dbReference>
<feature type="domain" description="Glycosyltransferase 2-like" evidence="2">
    <location>
        <begin position="351"/>
        <end position="474"/>
    </location>
</feature>
<dbReference type="PANTHER" id="PTHR43179">
    <property type="entry name" value="RHAMNOSYLTRANSFERASE WBBL"/>
    <property type="match status" value="1"/>
</dbReference>